<dbReference type="RefSeq" id="WP_081184295.1">
    <property type="nucleotide sequence ID" value="NZ_MJEA01000010.1"/>
</dbReference>
<evidence type="ECO:0000313" key="1">
    <source>
        <dbReference type="EMBL" id="OQO69587.1"/>
    </source>
</evidence>
<gene>
    <name evidence="1" type="ORF">BH747_09970</name>
</gene>
<reference evidence="1 2" key="1">
    <citation type="journal article" date="2017" name="BMC Microbiol.">
        <title>Comparative genomics of Enterococcus spp. isolated from bovine feces.</title>
        <authorList>
            <person name="Beukers A.G."/>
            <person name="Zaheer R."/>
            <person name="Goji N."/>
            <person name="Amoako K.K."/>
            <person name="Chaves A.V."/>
            <person name="Ward M.P."/>
            <person name="McAllister T.A."/>
        </authorList>
    </citation>
    <scope>NUCLEOTIDE SEQUENCE [LARGE SCALE GENOMIC DNA]</scope>
    <source>
        <strain evidence="1 2">F1129D 143</strain>
    </source>
</reference>
<accession>A0A1V8YAD4</accession>
<evidence type="ECO:0000313" key="2">
    <source>
        <dbReference type="Proteomes" id="UP000192477"/>
    </source>
</evidence>
<organism evidence="1 2">
    <name type="scientific">Enterococcus villorum</name>
    <dbReference type="NCBI Taxonomy" id="112904"/>
    <lineage>
        <taxon>Bacteria</taxon>
        <taxon>Bacillati</taxon>
        <taxon>Bacillota</taxon>
        <taxon>Bacilli</taxon>
        <taxon>Lactobacillales</taxon>
        <taxon>Enterococcaceae</taxon>
        <taxon>Enterococcus</taxon>
    </lineage>
</organism>
<sequence>MKDDQNNQLLGASIQLKDIKVLDSAHDNVLVSARTITLSKAQQSIAQMVNLDRSKNKGITQLQIGDSS</sequence>
<dbReference type="EMBL" id="MJEA01000010">
    <property type="protein sequence ID" value="OQO69587.1"/>
    <property type="molecule type" value="Genomic_DNA"/>
</dbReference>
<protein>
    <submittedName>
        <fullName evidence="1">Uncharacterized protein</fullName>
    </submittedName>
</protein>
<dbReference type="Proteomes" id="UP000192477">
    <property type="component" value="Unassembled WGS sequence"/>
</dbReference>
<name>A0A1V8YAD4_9ENTE</name>
<dbReference type="AlphaFoldDB" id="A0A1V8YAD4"/>
<comment type="caution">
    <text evidence="1">The sequence shown here is derived from an EMBL/GenBank/DDBJ whole genome shotgun (WGS) entry which is preliminary data.</text>
</comment>
<proteinExistence type="predicted"/>